<feature type="compositionally biased region" description="Basic and acidic residues" evidence="1">
    <location>
        <begin position="2477"/>
        <end position="2496"/>
    </location>
</feature>
<feature type="compositionally biased region" description="Low complexity" evidence="1">
    <location>
        <begin position="1172"/>
        <end position="1181"/>
    </location>
</feature>
<accession>A0A7C4LMP4</accession>
<organism evidence="4">
    <name type="scientific">Schlesneria paludicola</name>
    <dbReference type="NCBI Taxonomy" id="360056"/>
    <lineage>
        <taxon>Bacteria</taxon>
        <taxon>Pseudomonadati</taxon>
        <taxon>Planctomycetota</taxon>
        <taxon>Planctomycetia</taxon>
        <taxon>Planctomycetales</taxon>
        <taxon>Planctomycetaceae</taxon>
        <taxon>Schlesneria</taxon>
    </lineage>
</organism>
<evidence type="ECO:0000256" key="3">
    <source>
        <dbReference type="SAM" id="SignalP"/>
    </source>
</evidence>
<feature type="compositionally biased region" description="Low complexity" evidence="1">
    <location>
        <begin position="1119"/>
        <end position="1131"/>
    </location>
</feature>
<feature type="transmembrane region" description="Helical" evidence="2">
    <location>
        <begin position="2642"/>
        <end position="2658"/>
    </location>
</feature>
<feature type="compositionally biased region" description="Basic and acidic residues" evidence="1">
    <location>
        <begin position="1137"/>
        <end position="1156"/>
    </location>
</feature>
<reference evidence="4" key="1">
    <citation type="journal article" date="2020" name="mSystems">
        <title>Genome- and Community-Level Interaction Insights into Carbon Utilization and Element Cycling Functions of Hydrothermarchaeota in Hydrothermal Sediment.</title>
        <authorList>
            <person name="Zhou Z."/>
            <person name="Liu Y."/>
            <person name="Xu W."/>
            <person name="Pan J."/>
            <person name="Luo Z.H."/>
            <person name="Li M."/>
        </authorList>
    </citation>
    <scope>NUCLEOTIDE SEQUENCE [LARGE SCALE GENOMIC DNA]</scope>
    <source>
        <strain evidence="4">SpSt-508</strain>
    </source>
</reference>
<feature type="region of interest" description="Disordered" evidence="1">
    <location>
        <begin position="1066"/>
        <end position="1095"/>
    </location>
</feature>
<keyword evidence="2" id="KW-1133">Transmembrane helix</keyword>
<feature type="region of interest" description="Disordered" evidence="1">
    <location>
        <begin position="2454"/>
        <end position="2496"/>
    </location>
</feature>
<proteinExistence type="predicted"/>
<gene>
    <name evidence="4" type="ORF">ENS64_09195</name>
</gene>
<comment type="caution">
    <text evidence="4">The sequence shown here is derived from an EMBL/GenBank/DDBJ whole genome shotgun (WGS) entry which is preliminary data.</text>
</comment>
<feature type="transmembrane region" description="Helical" evidence="2">
    <location>
        <begin position="959"/>
        <end position="979"/>
    </location>
</feature>
<name>A0A7C4LMP4_9PLAN</name>
<feature type="transmembrane region" description="Helical" evidence="2">
    <location>
        <begin position="2664"/>
        <end position="2681"/>
    </location>
</feature>
<protein>
    <submittedName>
        <fullName evidence="4">Uncharacterized protein</fullName>
    </submittedName>
</protein>
<keyword evidence="2" id="KW-0472">Membrane</keyword>
<keyword evidence="3" id="KW-0732">Signal</keyword>
<feature type="transmembrane region" description="Helical" evidence="2">
    <location>
        <begin position="986"/>
        <end position="1008"/>
    </location>
</feature>
<dbReference type="EMBL" id="DSVQ01000012">
    <property type="protein sequence ID" value="HGT39419.1"/>
    <property type="molecule type" value="Genomic_DNA"/>
</dbReference>
<feature type="compositionally biased region" description="Basic and acidic residues" evidence="1">
    <location>
        <begin position="2329"/>
        <end position="2347"/>
    </location>
</feature>
<feature type="region of interest" description="Disordered" evidence="1">
    <location>
        <begin position="1119"/>
        <end position="1190"/>
    </location>
</feature>
<keyword evidence="2" id="KW-0812">Transmembrane</keyword>
<evidence type="ECO:0000256" key="2">
    <source>
        <dbReference type="SAM" id="Phobius"/>
    </source>
</evidence>
<feature type="transmembrane region" description="Helical" evidence="2">
    <location>
        <begin position="2609"/>
        <end position="2630"/>
    </location>
</feature>
<feature type="region of interest" description="Disordered" evidence="1">
    <location>
        <begin position="2329"/>
        <end position="2354"/>
    </location>
</feature>
<evidence type="ECO:0000313" key="4">
    <source>
        <dbReference type="EMBL" id="HGT39419.1"/>
    </source>
</evidence>
<evidence type="ECO:0000256" key="1">
    <source>
        <dbReference type="SAM" id="MobiDB-lite"/>
    </source>
</evidence>
<sequence>MFENCLAAVQGRSRCPLMAAAMGLLSCLGMLSHTAVFAADPLVPSRRVYVPLEDLDVVVDREARGVLLPRAEFEKLAEEARRNAAVHPPLPGGTAVPVCDYTARIVGDHLLIHAVAELRQFHADWQSWSFPLQRLAVERAACDPAPSLLGRGANGELRVLTPEAGKHRLELDLSTELVALGSDQAAAFSLLGSSAGEFRITLPAGKRLLVDGLLWERPAAIDQPAEYRLPIGGRANLQLRITDRTTERAADTLLFATTGYGLHVTPGEVTWHALTTLQVFGRTLDKVILSVPSKLEIVDVEATGLESWELSDDPQQPQRTQIALTFGQPFEGQRKITLRGVMPVLGEEPWSVPALLVTQATSHISQVVVQHRAGVRLQIVDMEGVRRATRQQQPVSDMPDDMDRLAAVHALRFDAWREAFTLTLVTQPKQRELHAAVAAVLDAAAAGVELQAALTLTTKFAPLFDVEFTVPAEWTFRAATTAEGHALAWELLPGMAGTNRVRVKLAVPVPSDGSTTVKLQLRREVEGWPVESQPVEFQLPEIGLPQAALTETALVVRGDNDLELTVEDVQGLDAVPLQAAFERLRFQAQDTRYSGRLKVTRKPARIAAEHVSFHRLDPPTLFSALYVRVTVLGGGARELVVSLPDSEGLQSLGSAVRFHATGAFLVEQQPLPVENGRGRWRLKFADRVRGAIVLLTQLELPRTAEASVQAPLLAIVDAERESGVLVVEAGAEQRLTISAVDELGQPLTELDPLDVPAVPYVPQERIVAVYRTVSPKASLTLTEERFGKAAVPTAVCSSLAMTTMMARTGEVQQQAVCPLMLSGVQQVGVELPEGARLWAALLDGQPVEVRRADRQFLIPVQGTGTGTVDTRLELYYREQQQALSGSGTWTQKAPFLTVVSGQGTQAAVEVLQQEWTLIHPDDTLVIEATGPLEPQDAFDTPGWLAQARNWLRRPRGTDAAVVAFIVAVVSGGLALLLMIYRRFRSLGVWVTLGLLAVGCLLALPWLLLPAGKHVAVATGLSRPPHVFEHDRKIALPGSASAPSGMALTVTPLNGAFDQLGEAFTAEQAPASRIAPSPTADRDEPMQPPSPAAPAIGGEFEERQRQAPLGDELSRLTKAKAAAAPAELANRAGEIEAGQERGATREERGKQRAEKEQIPAVGAEAPLADDRPAANGRAMNGPAAPPAAKPSSGVAAASGLLSLVIQLERPSRSREKRFKYVGAGQDGATPLEIQYLDRRRSDAVRCFGLVLGLVLGWFARGQACLRKLLSAACGLAVTWGGLPLIPVAWHVLWDGLFAGVVGAVVVWCLHGCCRWCTGALKCCQWVVCLVVLTSGVSLAQEKEKPLPPQRIPPAVIVPYDAAQAPLAAERVWLPYDKFVELYRLAHPEKPVRSPAPEAGGIVEALYAARLQTPEPGAEQGMVDITARLMVRSYVEGQWLVALPFRGVALSEARLNGQPAAIRAAESGLRLVVPDAGWHVLDVRFAVPARLTGAAGSFQLTLEGTPAARLTFALPQPKDAARVNGSTTAFRRVTKDDGAFIEVPVDRGGEVQVNWQPEQTQGGGSAVIHVEGVHAVALSDAGVTVSSGFRYRVRQGVMRDVSLHLPEAVRLQAVSGPDVGGWELLGDGTERRLRIFLRRNVGDSTQFTVDGYVDHRVNGEGAALLVPGVMPLDVTAEMGHVVVYSGEQFALRAEQTQQLTQMNVENFQPIVPVTRPATAPQLLYRFSRRPWSLTLRASRSTAQVTATVQQGVWIAHRKVQTTSRVLCDLARVPLSTLDLDVPADWLILDIQAAGLKDWYLTKGETRSTATIEFAQPREGQIEIVVLATAARNPQMTGLTLSSLTVRGAQKHQRTAAVWLDAGVNGVVASLGDWRSIDAGSIAPELQRLRPSPAQFAFHTSANDPGPIELSLTSAVPRLTANSLTTISVTDVATIYGFVWQWQIDAAATDTLAVETSDWLAGRMDFSGDHLREVTSAPAGAGRVRWTVALRGPVTGKFVVAAAATLPPATDRVAAPTVAFFPAGDRDPLETQQHYVLLINTSLSQLTSQDASLSEPVQREDVPIIVRQELVDQATEFVRVKSASTPPSWTMRRFVSAAAVPASVNLADLVTVLSRDGTYRTAATFTIKNRGRQFLAVQLPEGGQLLAVTVQSKPSRAVSTRLDDRETHLIALPKTSAADLSFPVQVVYAGRLPHPLPSRRQLASQKFDLPAPRVVEQSEAFGIPVARTRWTVYLPDDLEAAPLGDPKRHNLNQRRAVATDDTVVRVLLQDFEDLLQALDVSSSGKTRSLAEQNLRQLNQAIGGYVQQLQSDRQLAAETERLQQRLESKLSELAERERGALPDQRKRDEAAGRPVVVQSGDAQQQLDIALKGYSAIISDNIALGVQVERSVESTFNFALQQPASESAAAATAPSQAAAEAAQQATQLLGNNLDARRQYQARNSAILEELNRDVSEKKARFAAPEPPGRASGLATDPTSGRDASKLDGQRKDLSDAKADGAVVREQEQRRLFFHEFDVDRGMALEGLMGGIAGGGIGGGGMEGRGMGGVGGVPAIAQLDGRQLEPGQQGVRRGAVAALSLPIQLPQTGQVLVFSKAGGDPKLALAVRPRQAVQWLLAWGWSLAWFAAVIALWRAVRSPSGVRWVSRALPLVLAAAGIAGMLWLSTPLNLLATAVFVVSAAVIAWQHRHAATTANN</sequence>
<feature type="signal peptide" evidence="3">
    <location>
        <begin position="1"/>
        <end position="38"/>
    </location>
</feature>
<feature type="chain" id="PRO_5027884918" evidence="3">
    <location>
        <begin position="39"/>
        <end position="2690"/>
    </location>
</feature>